<keyword evidence="2" id="KW-1185">Reference proteome</keyword>
<reference evidence="1 2" key="1">
    <citation type="submission" date="2020-07" db="EMBL/GenBank/DDBJ databases">
        <title>Sequencing the genomes of 1000 actinobacteria strains.</title>
        <authorList>
            <person name="Klenk H.-P."/>
        </authorList>
    </citation>
    <scope>NUCLEOTIDE SEQUENCE [LARGE SCALE GENOMIC DNA]</scope>
    <source>
        <strain evidence="1 2">CXB654</strain>
    </source>
</reference>
<name>A0A852TYP2_9ACTN</name>
<dbReference type="Proteomes" id="UP000589036">
    <property type="component" value="Unassembled WGS sequence"/>
</dbReference>
<organism evidence="1 2">
    <name type="scientific">Spinactinospora alkalitolerans</name>
    <dbReference type="NCBI Taxonomy" id="687207"/>
    <lineage>
        <taxon>Bacteria</taxon>
        <taxon>Bacillati</taxon>
        <taxon>Actinomycetota</taxon>
        <taxon>Actinomycetes</taxon>
        <taxon>Streptosporangiales</taxon>
        <taxon>Nocardiopsidaceae</taxon>
        <taxon>Spinactinospora</taxon>
    </lineage>
</organism>
<sequence>MLELRFRESGAEFAEEADAGLALRSRGEGAETVPVPRVRREGGRLRAELDELPLADGVWDVVFVRADGRTEPVATADPGFSLRERSAYLAEPRQRELRVVRTPEGRLRLRAASVLPYAEVERIDIDETEITVSGVPAYVPRRPGRQEAQLVVRQRKRSGVVTVEAELADAAFRCRIPLAPMSEAHDFDRAHNEWDLWLRTPLADAELRLASRADDIVGKKKRFTFPAAVLGGAERRVRIRPYYTVDDDLSLLATDARGDKAQGAHE</sequence>
<dbReference type="AlphaFoldDB" id="A0A852TYP2"/>
<proteinExistence type="predicted"/>
<accession>A0A852TYP2</accession>
<dbReference type="RefSeq" id="WP_312863305.1">
    <property type="nucleotide sequence ID" value="NZ_BAAAYY010000037.1"/>
</dbReference>
<evidence type="ECO:0000313" key="2">
    <source>
        <dbReference type="Proteomes" id="UP000589036"/>
    </source>
</evidence>
<dbReference type="EMBL" id="JACCCC010000001">
    <property type="protein sequence ID" value="NYE49676.1"/>
    <property type="molecule type" value="Genomic_DNA"/>
</dbReference>
<protein>
    <submittedName>
        <fullName evidence="1">Uncharacterized protein</fullName>
    </submittedName>
</protein>
<comment type="caution">
    <text evidence="1">The sequence shown here is derived from an EMBL/GenBank/DDBJ whole genome shotgun (WGS) entry which is preliminary data.</text>
</comment>
<evidence type="ECO:0000313" key="1">
    <source>
        <dbReference type="EMBL" id="NYE49676.1"/>
    </source>
</evidence>
<gene>
    <name evidence="1" type="ORF">HDA32_004796</name>
</gene>